<evidence type="ECO:0000313" key="7">
    <source>
        <dbReference type="EMBL" id="SSC65241.1"/>
    </source>
</evidence>
<comment type="subcellular location">
    <subcellularLocation>
        <location evidence="1">Membrane</location>
        <topology evidence="1">Multi-pass membrane protein</topology>
    </subcellularLocation>
</comment>
<sequence>MQSMTILILGIILFIGTHMIRIVAPGFRRAMVQKFGENGWKAVHGIASTLALVVLIYGWQQAPVVDLWFPPKGMTHLTLTLMLFAVICLVAGLLPAGHIATKAKHPMVLSVKIWALAHLLSNGDLASVLLFGSFLAWGVITRISLKRRQRAGEVTLRPFVSAKWDLAAVVVGLAVYGLFVWKLHALLFGVAPLPM</sequence>
<keyword evidence="8" id="KW-1185">Reference proteome</keyword>
<protein>
    <recommendedName>
        <fullName evidence="6">NnrU domain-containing protein</fullName>
    </recommendedName>
</protein>
<reference evidence="8" key="1">
    <citation type="submission" date="2018-07" db="EMBL/GenBank/DDBJ databases">
        <authorList>
            <person name="Peiro R."/>
            <person name="Begona"/>
            <person name="Cbmso G."/>
            <person name="Lopez M."/>
            <person name="Gonzalez S."/>
        </authorList>
    </citation>
    <scope>NUCLEOTIDE SEQUENCE [LARGE SCALE GENOMIC DNA]</scope>
</reference>
<feature type="transmembrane region" description="Helical" evidence="5">
    <location>
        <begin position="79"/>
        <end position="96"/>
    </location>
</feature>
<accession>A0A376ABL3</accession>
<dbReference type="STRING" id="1336235.GCA_000518785_02018"/>
<feature type="transmembrane region" description="Helical" evidence="5">
    <location>
        <begin position="6"/>
        <end position="27"/>
    </location>
</feature>
<evidence type="ECO:0000259" key="6">
    <source>
        <dbReference type="Pfam" id="PF07298"/>
    </source>
</evidence>
<organism evidence="7 8">
    <name type="scientific">Ciceribacter selenitireducens ATCC BAA-1503</name>
    <dbReference type="NCBI Taxonomy" id="1336235"/>
    <lineage>
        <taxon>Bacteria</taxon>
        <taxon>Pseudomonadati</taxon>
        <taxon>Pseudomonadota</taxon>
        <taxon>Alphaproteobacteria</taxon>
        <taxon>Hyphomicrobiales</taxon>
        <taxon>Rhizobiaceae</taxon>
        <taxon>Ciceribacter</taxon>
    </lineage>
</organism>
<evidence type="ECO:0000256" key="1">
    <source>
        <dbReference type="ARBA" id="ARBA00004141"/>
    </source>
</evidence>
<feature type="transmembrane region" description="Helical" evidence="5">
    <location>
        <begin position="39"/>
        <end position="59"/>
    </location>
</feature>
<keyword evidence="4 5" id="KW-0472">Membrane</keyword>
<evidence type="ECO:0000256" key="2">
    <source>
        <dbReference type="ARBA" id="ARBA00022692"/>
    </source>
</evidence>
<evidence type="ECO:0000256" key="4">
    <source>
        <dbReference type="ARBA" id="ARBA00023136"/>
    </source>
</evidence>
<dbReference type="EMBL" id="UEYP01000019">
    <property type="protein sequence ID" value="SSC65241.1"/>
    <property type="molecule type" value="Genomic_DNA"/>
</dbReference>
<feature type="transmembrane region" description="Helical" evidence="5">
    <location>
        <begin position="126"/>
        <end position="145"/>
    </location>
</feature>
<dbReference type="Proteomes" id="UP000254764">
    <property type="component" value="Unassembled WGS sequence"/>
</dbReference>
<feature type="domain" description="NnrU" evidence="6">
    <location>
        <begin position="6"/>
        <end position="192"/>
    </location>
</feature>
<dbReference type="GO" id="GO:0016020">
    <property type="term" value="C:membrane"/>
    <property type="evidence" value="ECO:0007669"/>
    <property type="project" value="UniProtKB-SubCell"/>
</dbReference>
<dbReference type="InterPro" id="IPR009915">
    <property type="entry name" value="NnrU_dom"/>
</dbReference>
<keyword evidence="3 5" id="KW-1133">Transmembrane helix</keyword>
<evidence type="ECO:0000256" key="5">
    <source>
        <dbReference type="SAM" id="Phobius"/>
    </source>
</evidence>
<keyword evidence="2 5" id="KW-0812">Transmembrane</keyword>
<proteinExistence type="predicted"/>
<evidence type="ECO:0000256" key="3">
    <source>
        <dbReference type="ARBA" id="ARBA00022989"/>
    </source>
</evidence>
<dbReference type="Pfam" id="PF07298">
    <property type="entry name" value="NnrU"/>
    <property type="match status" value="1"/>
</dbReference>
<gene>
    <name evidence="7" type="ORF">RHIZ70_949</name>
</gene>
<name>A0A376ABL3_9HYPH</name>
<feature type="transmembrane region" description="Helical" evidence="5">
    <location>
        <begin position="166"/>
        <end position="191"/>
    </location>
</feature>
<evidence type="ECO:0000313" key="8">
    <source>
        <dbReference type="Proteomes" id="UP000254764"/>
    </source>
</evidence>
<dbReference type="AlphaFoldDB" id="A0A376ABL3"/>